<dbReference type="Pfam" id="PF07714">
    <property type="entry name" value="PK_Tyr_Ser-Thr"/>
    <property type="match status" value="1"/>
</dbReference>
<dbReference type="InterPro" id="IPR000719">
    <property type="entry name" value="Prot_kinase_dom"/>
</dbReference>
<keyword evidence="8" id="KW-1185">Reference proteome</keyword>
<evidence type="ECO:0000256" key="4">
    <source>
        <dbReference type="ARBA" id="ARBA00022777"/>
    </source>
</evidence>
<dbReference type="EMBL" id="MTYJ01000057">
    <property type="protein sequence ID" value="OQV17754.1"/>
    <property type="molecule type" value="Genomic_DNA"/>
</dbReference>
<dbReference type="InterPro" id="IPR011009">
    <property type="entry name" value="Kinase-like_dom_sf"/>
</dbReference>
<dbReference type="SUPFAM" id="SSF56112">
    <property type="entry name" value="Protein kinase-like (PK-like)"/>
    <property type="match status" value="1"/>
</dbReference>
<evidence type="ECO:0000256" key="3">
    <source>
        <dbReference type="ARBA" id="ARBA00022741"/>
    </source>
</evidence>
<name>A0A1W0WRD5_HYPEX</name>
<proteinExistence type="predicted"/>
<dbReference type="Gene3D" id="1.10.510.10">
    <property type="entry name" value="Transferase(Phosphotransferase) domain 1"/>
    <property type="match status" value="1"/>
</dbReference>
<dbReference type="GO" id="GO:0004674">
    <property type="term" value="F:protein serine/threonine kinase activity"/>
    <property type="evidence" value="ECO:0007669"/>
    <property type="project" value="UniProtKB-KW"/>
</dbReference>
<dbReference type="PANTHER" id="PTHR11584:SF369">
    <property type="entry name" value="MITOGEN-ACTIVATED PROTEIN KINASE KINASE KINASE 19-RELATED"/>
    <property type="match status" value="1"/>
</dbReference>
<evidence type="ECO:0000256" key="5">
    <source>
        <dbReference type="ARBA" id="ARBA00022840"/>
    </source>
</evidence>
<accession>A0A1W0WRD5</accession>
<dbReference type="GO" id="GO:0005524">
    <property type="term" value="F:ATP binding"/>
    <property type="evidence" value="ECO:0007669"/>
    <property type="project" value="UniProtKB-KW"/>
</dbReference>
<dbReference type="AlphaFoldDB" id="A0A1W0WRD5"/>
<keyword evidence="5" id="KW-0067">ATP-binding</keyword>
<dbReference type="InterPro" id="IPR001245">
    <property type="entry name" value="Ser-Thr/Tyr_kinase_cat_dom"/>
</dbReference>
<evidence type="ECO:0000313" key="7">
    <source>
        <dbReference type="EMBL" id="OQV17754.1"/>
    </source>
</evidence>
<evidence type="ECO:0000256" key="2">
    <source>
        <dbReference type="ARBA" id="ARBA00022679"/>
    </source>
</evidence>
<keyword evidence="3" id="KW-0547">Nucleotide-binding</keyword>
<gene>
    <name evidence="7" type="ORF">BV898_08211</name>
</gene>
<evidence type="ECO:0000259" key="6">
    <source>
        <dbReference type="PROSITE" id="PS50011"/>
    </source>
</evidence>
<reference evidence="8" key="1">
    <citation type="submission" date="2017-01" db="EMBL/GenBank/DDBJ databases">
        <title>Comparative genomics of anhydrobiosis in the tardigrade Hypsibius dujardini.</title>
        <authorList>
            <person name="Yoshida Y."/>
            <person name="Koutsovoulos G."/>
            <person name="Laetsch D."/>
            <person name="Stevens L."/>
            <person name="Kumar S."/>
            <person name="Horikawa D."/>
            <person name="Ishino K."/>
            <person name="Komine S."/>
            <person name="Tomita M."/>
            <person name="Blaxter M."/>
            <person name="Arakawa K."/>
        </authorList>
    </citation>
    <scope>NUCLEOTIDE SEQUENCE [LARGE SCALE GENOMIC DNA]</scope>
    <source>
        <strain evidence="8">Z151</strain>
    </source>
</reference>
<evidence type="ECO:0000256" key="1">
    <source>
        <dbReference type="ARBA" id="ARBA00022527"/>
    </source>
</evidence>
<feature type="domain" description="Protein kinase" evidence="6">
    <location>
        <begin position="481"/>
        <end position="776"/>
    </location>
</feature>
<dbReference type="Proteomes" id="UP000192578">
    <property type="component" value="Unassembled WGS sequence"/>
</dbReference>
<dbReference type="OrthoDB" id="5816437at2759"/>
<keyword evidence="4" id="KW-0418">Kinase</keyword>
<sequence>MVTMHGVRKIYPELGMGSKKEIDIEIEALFGNGFLKVQEALERRIDEGFKQNRKDLNHVMYTTHLQGKYEHMRDRLTIARRQYQDFLRNPHPDTWSEFHAAERVLNEQMIILYGWITEEVPLCRQKLMQGLAEHCTVEQYKEWQQDICLMFTQAYFLRFAKHYFTVTTGYGGAPGAISGKPSTRPEDGLQQAVSVNEDYSMSVKTLPGHVRDNLCDMKIQAETVYIIMTDTLQSLRMKFLSESCKLQHNQASNECGAAKNGKCFELGSRVFKHLGSTLNDNEKLAQIIAKDVRKEYPHFQWSVVVTNHDQRFIDLQLKHQTEVWFHKFGSKQSITDAQPENFVVSTGAGYGCLLCYRVEKNLLQQKTNRTALIFWGEMDNIKSADAMAGYTAVKAWANSDAQRVLASTAKPAGNGALELHRVATEITSHGIDYVLGVGVNSRKQETAVGLALYEHVYEMPDSAGTERRYFPFCLTTNDAVILILPRSGPVVYDPVAVVEEATLQVLAHEWTVSQQRISVLTGWLSRGSAKTRVVLKEISLPLLPGKERETEQNLAKLTEALADLRTLRHENIASHLDILNYRPPPPTLDLKCRVIMEFCEGGSLTERVAQCVAPAGLTNIREWGLGILRGLHFLHDHSIAHRALYADHIMFHRDPASGTDVVKIISVKRLVDVIPTVQASFNPNVQSKLPPTYQTPGDQMIGRKTDIWHFGCLLIQMATGRAPEREEIVLERGQKRLGKAMIPTNVPERLAAIIQDCVDLSYDNRPTALVLINKWVF</sequence>
<keyword evidence="2" id="KW-0808">Transferase</keyword>
<protein>
    <recommendedName>
        <fullName evidence="6">Protein kinase domain-containing protein</fullName>
    </recommendedName>
</protein>
<evidence type="ECO:0000313" key="8">
    <source>
        <dbReference type="Proteomes" id="UP000192578"/>
    </source>
</evidence>
<dbReference type="PROSITE" id="PS50011">
    <property type="entry name" value="PROTEIN_KINASE_DOM"/>
    <property type="match status" value="1"/>
</dbReference>
<dbReference type="PANTHER" id="PTHR11584">
    <property type="entry name" value="SERINE/THREONINE PROTEIN KINASE"/>
    <property type="match status" value="1"/>
</dbReference>
<comment type="caution">
    <text evidence="7">The sequence shown here is derived from an EMBL/GenBank/DDBJ whole genome shotgun (WGS) entry which is preliminary data.</text>
</comment>
<dbReference type="SMART" id="SM00220">
    <property type="entry name" value="S_TKc"/>
    <property type="match status" value="1"/>
</dbReference>
<organism evidence="7 8">
    <name type="scientific">Hypsibius exemplaris</name>
    <name type="common">Freshwater tardigrade</name>
    <dbReference type="NCBI Taxonomy" id="2072580"/>
    <lineage>
        <taxon>Eukaryota</taxon>
        <taxon>Metazoa</taxon>
        <taxon>Ecdysozoa</taxon>
        <taxon>Tardigrada</taxon>
        <taxon>Eutardigrada</taxon>
        <taxon>Parachela</taxon>
        <taxon>Hypsibioidea</taxon>
        <taxon>Hypsibiidae</taxon>
        <taxon>Hypsibius</taxon>
    </lineage>
</organism>
<keyword evidence="1" id="KW-0723">Serine/threonine-protein kinase</keyword>